<dbReference type="OrthoDB" id="9780136at2"/>
<dbReference type="EMBL" id="FQXM01000026">
    <property type="protein sequence ID" value="SHH96895.1"/>
    <property type="molecule type" value="Genomic_DNA"/>
</dbReference>
<dbReference type="STRING" id="1121316.SAMN02745207_03508"/>
<dbReference type="Proteomes" id="UP000184447">
    <property type="component" value="Unassembled WGS sequence"/>
</dbReference>
<protein>
    <submittedName>
        <fullName evidence="3">N-terminal double-transmembrane domain-containing protein</fullName>
    </submittedName>
</protein>
<evidence type="ECO:0000313" key="4">
    <source>
        <dbReference type="Proteomes" id="UP000184447"/>
    </source>
</evidence>
<dbReference type="AlphaFoldDB" id="A0A1M5XAJ7"/>
<sequence>MTLLTSGFLWFLLLIPIVILMYILKQKYNEQQVSSIYLWNAVLKDMEVNTPWQKLKKNLLLLLQLITIIFLVFALANPYINFKGIAANNYIIVIDNSGSMSALYNENTRFEEAKNKAINLVKTAPKKSKFSIISMEEEAKILLTNSSDISEIINSIKSLKTRNSSADINESLSLVKSIGKQYDSYKAIFFSDSSVELSDINGEFVSLALEKDNVSVDYIAATLAENEGKVLVKVTNRSNSDVTRELAIYDINDTLLNVKDMNIKAGETKTEIFQMVLNNTKAIYAEISEKDGLIEDNRRYYVINQPKTKKALLVTNKNLFIEKSLSSVNNLELFKTTDINSVDDNYDLYIFDGMIPEKMPHKGSIFVINPEGNSEFYAVRGNLSGGVAEIEENNVTKYMEKADFSISEIKDIEFPYWGKSIIKVNDSSVAFVGEYKGRNIGVLAFDLHNSNFPLIAEFPIFINNITNYFLGASFSDRISYFCGEKVKINAIEQVKDMYIIKPNNEKEGLDLEYPIKDFDDTAKPGVYKLIQNIESENIENLFSVNFPAEKESNINKELVSQENKAQNYEDIRRLAFSIQPYLILLALMILLGEWWVYLRS</sequence>
<reference evidence="3 4" key="1">
    <citation type="submission" date="2016-11" db="EMBL/GenBank/DDBJ databases">
        <authorList>
            <person name="Jaros S."/>
            <person name="Januszkiewicz K."/>
            <person name="Wedrychowicz H."/>
        </authorList>
    </citation>
    <scope>NUCLEOTIDE SEQUENCE [LARGE SCALE GENOMIC DNA]</scope>
    <source>
        <strain evidence="3 4">DSM 8605</strain>
    </source>
</reference>
<feature type="domain" description="VWFA" evidence="2">
    <location>
        <begin position="89"/>
        <end position="328"/>
    </location>
</feature>
<dbReference type="Gene3D" id="3.40.50.410">
    <property type="entry name" value="von Willebrand factor, type A domain"/>
    <property type="match status" value="1"/>
</dbReference>
<keyword evidence="1" id="KW-0472">Membrane</keyword>
<evidence type="ECO:0000256" key="1">
    <source>
        <dbReference type="SAM" id="Phobius"/>
    </source>
</evidence>
<dbReference type="PANTHER" id="PTHR37464">
    <property type="entry name" value="BLL2463 PROTEIN"/>
    <property type="match status" value="1"/>
</dbReference>
<dbReference type="InterPro" id="IPR036465">
    <property type="entry name" value="vWFA_dom_sf"/>
</dbReference>
<evidence type="ECO:0000259" key="2">
    <source>
        <dbReference type="PROSITE" id="PS50234"/>
    </source>
</evidence>
<dbReference type="PROSITE" id="PS50234">
    <property type="entry name" value="VWFA"/>
    <property type="match status" value="1"/>
</dbReference>
<proteinExistence type="predicted"/>
<feature type="transmembrane region" description="Helical" evidence="1">
    <location>
        <begin position="581"/>
        <end position="598"/>
    </location>
</feature>
<dbReference type="Pfam" id="PF13519">
    <property type="entry name" value="VWA_2"/>
    <property type="match status" value="1"/>
</dbReference>
<dbReference type="InterPro" id="IPR002035">
    <property type="entry name" value="VWF_A"/>
</dbReference>
<dbReference type="PANTHER" id="PTHR37464:SF1">
    <property type="entry name" value="BLL2463 PROTEIN"/>
    <property type="match status" value="1"/>
</dbReference>
<keyword evidence="4" id="KW-1185">Reference proteome</keyword>
<gene>
    <name evidence="3" type="ORF">SAMN02745207_03508</name>
</gene>
<dbReference type="RefSeq" id="WP_073340049.1">
    <property type="nucleotide sequence ID" value="NZ_FQXM01000026.1"/>
</dbReference>
<feature type="transmembrane region" description="Helical" evidence="1">
    <location>
        <begin position="6"/>
        <end position="24"/>
    </location>
</feature>
<name>A0A1M5XAJ7_9CLOT</name>
<evidence type="ECO:0000313" key="3">
    <source>
        <dbReference type="EMBL" id="SHH96895.1"/>
    </source>
</evidence>
<keyword evidence="1 3" id="KW-0812">Transmembrane</keyword>
<dbReference type="SUPFAM" id="SSF53300">
    <property type="entry name" value="vWA-like"/>
    <property type="match status" value="1"/>
</dbReference>
<keyword evidence="1" id="KW-1133">Transmembrane helix</keyword>
<dbReference type="Pfam" id="PF07584">
    <property type="entry name" value="BatA"/>
    <property type="match status" value="1"/>
</dbReference>
<dbReference type="InterPro" id="IPR024163">
    <property type="entry name" value="Aerotolerance_reg_N"/>
</dbReference>
<dbReference type="CDD" id="cd00198">
    <property type="entry name" value="vWFA"/>
    <property type="match status" value="1"/>
</dbReference>
<organism evidence="3 4">
    <name type="scientific">Clostridium grantii DSM 8605</name>
    <dbReference type="NCBI Taxonomy" id="1121316"/>
    <lineage>
        <taxon>Bacteria</taxon>
        <taxon>Bacillati</taxon>
        <taxon>Bacillota</taxon>
        <taxon>Clostridia</taxon>
        <taxon>Eubacteriales</taxon>
        <taxon>Clostridiaceae</taxon>
        <taxon>Clostridium</taxon>
    </lineage>
</organism>
<feature type="transmembrane region" description="Helical" evidence="1">
    <location>
        <begin position="59"/>
        <end position="80"/>
    </location>
</feature>
<accession>A0A1M5XAJ7</accession>